<dbReference type="AlphaFoldDB" id="A0A9D4KPG5"/>
<dbReference type="EMBL" id="JAIWYP010000004">
    <property type="protein sequence ID" value="KAH3843355.1"/>
    <property type="molecule type" value="Genomic_DNA"/>
</dbReference>
<sequence>MQASSEITPTSHTEKEVLFDRQNSLPDASRTFLVALAEGRSQDPAVKAFLAMSERYSRQHNISLPGSFTADHPVEEVGR</sequence>
<comment type="caution">
    <text evidence="2">The sequence shown here is derived from an EMBL/GenBank/DDBJ whole genome shotgun (WGS) entry which is preliminary data.</text>
</comment>
<evidence type="ECO:0000313" key="2">
    <source>
        <dbReference type="EMBL" id="KAH3843355.1"/>
    </source>
</evidence>
<feature type="compositionally biased region" description="Polar residues" evidence="1">
    <location>
        <begin position="1"/>
        <end position="11"/>
    </location>
</feature>
<organism evidence="2 3">
    <name type="scientific">Dreissena polymorpha</name>
    <name type="common">Zebra mussel</name>
    <name type="synonym">Mytilus polymorpha</name>
    <dbReference type="NCBI Taxonomy" id="45954"/>
    <lineage>
        <taxon>Eukaryota</taxon>
        <taxon>Metazoa</taxon>
        <taxon>Spiralia</taxon>
        <taxon>Lophotrochozoa</taxon>
        <taxon>Mollusca</taxon>
        <taxon>Bivalvia</taxon>
        <taxon>Autobranchia</taxon>
        <taxon>Heteroconchia</taxon>
        <taxon>Euheterodonta</taxon>
        <taxon>Imparidentia</taxon>
        <taxon>Neoheterodontei</taxon>
        <taxon>Myida</taxon>
        <taxon>Dreissenoidea</taxon>
        <taxon>Dreissenidae</taxon>
        <taxon>Dreissena</taxon>
    </lineage>
</organism>
<accession>A0A9D4KPG5</accession>
<dbReference type="Proteomes" id="UP000828390">
    <property type="component" value="Unassembled WGS sequence"/>
</dbReference>
<gene>
    <name evidence="2" type="ORF">DPMN_116870</name>
</gene>
<evidence type="ECO:0000313" key="3">
    <source>
        <dbReference type="Proteomes" id="UP000828390"/>
    </source>
</evidence>
<evidence type="ECO:0000256" key="1">
    <source>
        <dbReference type="SAM" id="MobiDB-lite"/>
    </source>
</evidence>
<reference evidence="2" key="2">
    <citation type="submission" date="2020-11" db="EMBL/GenBank/DDBJ databases">
        <authorList>
            <person name="McCartney M.A."/>
            <person name="Auch B."/>
            <person name="Kono T."/>
            <person name="Mallez S."/>
            <person name="Becker A."/>
            <person name="Gohl D.M."/>
            <person name="Silverstein K.A.T."/>
            <person name="Koren S."/>
            <person name="Bechman K.B."/>
            <person name="Herman A."/>
            <person name="Abrahante J.E."/>
            <person name="Garbe J."/>
        </authorList>
    </citation>
    <scope>NUCLEOTIDE SEQUENCE</scope>
    <source>
        <strain evidence="2">Duluth1</strain>
        <tissue evidence="2">Whole animal</tissue>
    </source>
</reference>
<name>A0A9D4KPG5_DREPO</name>
<feature type="region of interest" description="Disordered" evidence="1">
    <location>
        <begin position="1"/>
        <end position="22"/>
    </location>
</feature>
<keyword evidence="3" id="KW-1185">Reference proteome</keyword>
<reference evidence="2" key="1">
    <citation type="journal article" date="2019" name="bioRxiv">
        <title>The Genome of the Zebra Mussel, Dreissena polymorpha: A Resource for Invasive Species Research.</title>
        <authorList>
            <person name="McCartney M.A."/>
            <person name="Auch B."/>
            <person name="Kono T."/>
            <person name="Mallez S."/>
            <person name="Zhang Y."/>
            <person name="Obille A."/>
            <person name="Becker A."/>
            <person name="Abrahante J.E."/>
            <person name="Garbe J."/>
            <person name="Badalamenti J.P."/>
            <person name="Herman A."/>
            <person name="Mangelson H."/>
            <person name="Liachko I."/>
            <person name="Sullivan S."/>
            <person name="Sone E.D."/>
            <person name="Koren S."/>
            <person name="Silverstein K.A.T."/>
            <person name="Beckman K.B."/>
            <person name="Gohl D.M."/>
        </authorList>
    </citation>
    <scope>NUCLEOTIDE SEQUENCE</scope>
    <source>
        <strain evidence="2">Duluth1</strain>
        <tissue evidence="2">Whole animal</tissue>
    </source>
</reference>
<protein>
    <submittedName>
        <fullName evidence="2">Uncharacterized protein</fullName>
    </submittedName>
</protein>
<proteinExistence type="predicted"/>